<evidence type="ECO:0000256" key="2">
    <source>
        <dbReference type="SAM" id="MobiDB-lite"/>
    </source>
</evidence>
<dbReference type="CDD" id="cd00009">
    <property type="entry name" value="AAA"/>
    <property type="match status" value="1"/>
</dbReference>
<evidence type="ECO:0000256" key="1">
    <source>
        <dbReference type="SAM" id="Coils"/>
    </source>
</evidence>
<keyword evidence="4" id="KW-0436">Ligase</keyword>
<dbReference type="GO" id="GO:0016887">
    <property type="term" value="F:ATP hydrolysis activity"/>
    <property type="evidence" value="ECO:0007669"/>
    <property type="project" value="InterPro"/>
</dbReference>
<proteinExistence type="predicted"/>
<dbReference type="EMBL" id="CACRXK020011609">
    <property type="protein sequence ID" value="CAB4021763.1"/>
    <property type="molecule type" value="Genomic_DNA"/>
</dbReference>
<feature type="compositionally biased region" description="Acidic residues" evidence="2">
    <location>
        <begin position="2894"/>
        <end position="2908"/>
    </location>
</feature>
<dbReference type="InterPro" id="IPR003593">
    <property type="entry name" value="AAA+_ATPase"/>
</dbReference>
<dbReference type="Proteomes" id="UP001152795">
    <property type="component" value="Unassembled WGS sequence"/>
</dbReference>
<feature type="transmembrane region" description="Helical" evidence="3">
    <location>
        <begin position="75"/>
        <end position="103"/>
    </location>
</feature>
<feature type="coiled-coil region" evidence="1">
    <location>
        <begin position="831"/>
        <end position="858"/>
    </location>
</feature>
<keyword evidence="5" id="KW-1185">Reference proteome</keyword>
<name>A0A7D9J4L9_PARCT</name>
<evidence type="ECO:0000256" key="3">
    <source>
        <dbReference type="SAM" id="Phobius"/>
    </source>
</evidence>
<feature type="transmembrane region" description="Helical" evidence="3">
    <location>
        <begin position="43"/>
        <end position="63"/>
    </location>
</feature>
<feature type="compositionally biased region" description="Basic residues" evidence="2">
    <location>
        <begin position="4204"/>
        <end position="4220"/>
    </location>
</feature>
<accession>A0A7D9J4L9</accession>
<dbReference type="SUPFAM" id="SSF52540">
    <property type="entry name" value="P-loop containing nucleoside triphosphate hydrolases"/>
    <property type="match status" value="2"/>
</dbReference>
<dbReference type="GO" id="GO:0005524">
    <property type="term" value="F:ATP binding"/>
    <property type="evidence" value="ECO:0007669"/>
    <property type="project" value="InterPro"/>
</dbReference>
<feature type="non-terminal residue" evidence="4">
    <location>
        <position position="1"/>
    </location>
</feature>
<dbReference type="Gene3D" id="3.40.50.300">
    <property type="entry name" value="P-loop containing nucleotide triphosphate hydrolases"/>
    <property type="match status" value="2"/>
</dbReference>
<dbReference type="GO" id="GO:0004842">
    <property type="term" value="F:ubiquitin-protein transferase activity"/>
    <property type="evidence" value="ECO:0007669"/>
    <property type="project" value="InterPro"/>
</dbReference>
<keyword evidence="3" id="KW-0472">Membrane</keyword>
<dbReference type="PANTHER" id="PTHR22605">
    <property type="entry name" value="RZ-TYPE DOMAIN-CONTAINING PROTEIN"/>
    <property type="match status" value="1"/>
</dbReference>
<dbReference type="OrthoDB" id="2400221at2759"/>
<feature type="region of interest" description="Disordered" evidence="2">
    <location>
        <begin position="4187"/>
        <end position="4220"/>
    </location>
</feature>
<keyword evidence="3" id="KW-1133">Transmembrane helix</keyword>
<protein>
    <submittedName>
        <fullName evidence="4">E3 ubiquitin- ligase RNF213</fullName>
    </submittedName>
</protein>
<feature type="compositionally biased region" description="Acidic residues" evidence="2">
    <location>
        <begin position="2936"/>
        <end position="2952"/>
    </location>
</feature>
<dbReference type="InterPro" id="IPR031248">
    <property type="entry name" value="RNF213"/>
</dbReference>
<dbReference type="InterPro" id="IPR027417">
    <property type="entry name" value="P-loop_NTPase"/>
</dbReference>
<comment type="caution">
    <text evidence="4">The sequence shown here is derived from an EMBL/GenBank/DDBJ whole genome shotgun (WGS) entry which is preliminary data.</text>
</comment>
<feature type="region of interest" description="Disordered" evidence="2">
    <location>
        <begin position="2880"/>
        <end position="2952"/>
    </location>
</feature>
<gene>
    <name evidence="4" type="ORF">PACLA_8A002204</name>
</gene>
<keyword evidence="3" id="KW-0812">Transmembrane</keyword>
<evidence type="ECO:0000313" key="4">
    <source>
        <dbReference type="EMBL" id="CAB4021763.1"/>
    </source>
</evidence>
<dbReference type="GO" id="GO:0016874">
    <property type="term" value="F:ligase activity"/>
    <property type="evidence" value="ECO:0007669"/>
    <property type="project" value="UniProtKB-KW"/>
</dbReference>
<feature type="compositionally biased region" description="Low complexity" evidence="2">
    <location>
        <begin position="4193"/>
        <end position="4203"/>
    </location>
</feature>
<dbReference type="PANTHER" id="PTHR22605:SF1">
    <property type="entry name" value="RZ-TYPE DOMAIN-CONTAINING PROTEIN"/>
    <property type="match status" value="1"/>
</dbReference>
<organism evidence="4 5">
    <name type="scientific">Paramuricea clavata</name>
    <name type="common">Red gorgonian</name>
    <name type="synonym">Violescent sea-whip</name>
    <dbReference type="NCBI Taxonomy" id="317549"/>
    <lineage>
        <taxon>Eukaryota</taxon>
        <taxon>Metazoa</taxon>
        <taxon>Cnidaria</taxon>
        <taxon>Anthozoa</taxon>
        <taxon>Octocorallia</taxon>
        <taxon>Malacalcyonacea</taxon>
        <taxon>Plexauridae</taxon>
        <taxon>Paramuricea</taxon>
    </lineage>
</organism>
<keyword evidence="1" id="KW-0175">Coiled coil</keyword>
<feature type="compositionally biased region" description="Acidic residues" evidence="2">
    <location>
        <begin position="2916"/>
        <end position="2928"/>
    </location>
</feature>
<dbReference type="SMART" id="SM00382">
    <property type="entry name" value="AAA"/>
    <property type="match status" value="2"/>
</dbReference>
<dbReference type="Pfam" id="PF07728">
    <property type="entry name" value="AAA_5"/>
    <property type="match status" value="1"/>
</dbReference>
<dbReference type="InterPro" id="IPR011704">
    <property type="entry name" value="ATPase_dyneun-rel_AAA"/>
</dbReference>
<reference evidence="4" key="1">
    <citation type="submission" date="2020-04" db="EMBL/GenBank/DDBJ databases">
        <authorList>
            <person name="Alioto T."/>
            <person name="Alioto T."/>
            <person name="Gomez Garrido J."/>
        </authorList>
    </citation>
    <scope>NUCLEOTIDE SEQUENCE</scope>
    <source>
        <strain evidence="4">A484AB</strain>
    </source>
</reference>
<evidence type="ECO:0000313" key="5">
    <source>
        <dbReference type="Proteomes" id="UP001152795"/>
    </source>
</evidence>
<sequence>VLPNVCHCGHLPDKARSPTSFGHQRHLPPNSDTLPLNVVKPWLASYNCSFALFPFALSPPWLMIQSIDHYRMRPFFPLIISVTALLIRFLLFCHSCLPLLFAICQFAINVCQCFAINVCHCGHLPDKARSPTSFGHQRHLPPNSDTLPLIYIYIYRMKCSRANASKDDLRNFMLARFGSIHSRTLHLIIHNITHTYSIRRKKKNKLNCTLFCPLDGECELNTEIALKEQLQIFSFFYRYYPRILFLALDRLQIPTQKQQLDPECIFEKMLPWCEIWTTLLRAQDSIKNHSKFRTGKQIWQDLEDAITTADISTAYLVLIKQHKNKLSFLFANLHANDFDTAVNVKKYLMCITRLVETEEKTRKNMSLLESAIKFSQKLSWNSGQIAHEFNSRRDSLSKIKLSELNHEYWKPLLPLLELSSSLQLVMKSFTFRNVAQVCLQENNSENYLKALTDNESEKTKLYPLFNFLSTVVIQKFKAEWDRVLRDPDLQTVETMQILLGDPNDARNRENIVEEFETLKNHFKLRSFPQKMQNYIGDYMKYESVLKQVDDLVHLLKTLAIMKSGNTLVSTLATFIERFKYDDTIVLKDLHEPLSKVDNMISQYMDKVDDVIVELGQSLELIQFLKEIVNEDIRLLIDAVEEHSDNLVKESLVSMFIQVHGFLAPLIKMCQRNFPPDLILMQLVHRCESQKDMSMKICQCSRNVHSLKGLYQNVANREEMTKEIIMNCLSKGVFDISLDDNGICQITMSYEKDGNNLTKKSMSELHDLRSRAHLIISSDKKHNDEPKQEINYTDFIEQVNLLSEIEEAILRLQSSGYITYQNARQWKTMKETKHLQELNDNLREDLGEWEESLHNARQQHYFLNYYWSDQLCVLYQFLTNPNRTQVDFENVLTLIHFVDPTIDEQQLREYGELHSRNHQNRSQDTPLGIVSIIGNALDDIFTNTRPVLRNILDDILPSFQAVESTASIKKGELYVVALEEQSLLTVNVMLSLYENTSNGYPEPYQVIFCGPHTTWEELQIFLHRCFTQTTYLPRESLFCLANVELLTNEVQFDLVDFIRKQDTEDNDLDYQLAIICRGGDHHNIVGEFSKFRHSISGMTYPEVSQRFQSTWPDVKFVTSTLPGLGKTELIRQEALDKGMNVVTFPISGQLDQSKIIQRLKQLDLKDFQCLHLDIGEVDDPVLLDTFLFQLIVTGMVSFATKLYSLQNTHVYIEIANSLNDRLRESLVITQRFTRVELQWNNYDDLEVSSKISSDIQVVCQYLNVFERGELESMDIHFSGRQKLKPLSANRCRELLRKYYSTNEEITFTALNTFLGLLAGQLRKFSKSPFFEIENVKLMLENKASGVRSNLLTALLDVSKDFAARSLKTSRSSHYQQTPSSTSAQHMVQRVEGMIQWEQSNHLLIVFHGVDSQTIAAFYRDKDRVPLNVSDLLKSQIVRGRNKELDDFKKMSHGELHGKLERIARTESGIHERQETEEREFTGYALTPDNMLKMILIVLRVRANVPIIIMGETGCGKTSLVEYLARTCQIPFSTYNFHAGRTEEEVKEFIEKENNEAREDTVQRWIFLDEINTCHHLGLINEIMCHHTLYGRPLSKKLVLVAACNPYILRPKENATTAGLEGKNKNDEYSELVYRVHPLPEAMMDYVWDYGSLTPQDEKAYIQRMVQNLPPEYQHVLVDLLAESQTFIRESEENPFCVSLRDVRRCILLVAWFMDMIKKRSDLMNERKRIPDIPKHLEKYQNLSHSYDRKPVIKSIVLALAHCYLSRLQTEILRGQYIKSMTQLFPSVPREDVFSAIIRMEQEDYLHRMELPPGTARNAALRENVFVMLVSILNRIPVFVVGKPGCSKSLAIQLIRSNLRGKDSKDPFFRTLPHLYVVSYQGSESSTSEGIHEIFEKASKYKRHNKDADVLPVVLLDEVGLAENSPNNPLKVLHSILEPGKGKLPDVAVVGISNWALDAAKMNRAIHLSRPEPTPKDLEETAISLYLADSGPQKEIDVSTKTVLNCLANAYHEYQSKQGHANFHGLRDYYSLVKSLPADSCNDMDKIIVALQRNFGGIAVESSKVQEVFIDKLKSQVPTSERGVGNAVTTLIKENLDDLKARHLMLITNGDSAIGILKQNLSQSVKETITIFGSRFEEDMFDDYNYRILSRIILCMERDCILILRDLESIYGSLYDMLNQNYSVVGKRKNCRVALGANSNPMCYVNDGFRCIVLVDYDKVDYSDPPFLNRFEKQLLRFSDVLNEKQQEIITELKSWVWEMSNVEDLDEQFKESDMFMGFNEDTLPSLVLLHSNDTDESNEVIVKKCKDDLMWIATPDGVLRTQKCKRLKENSREVKMLAEEYFKKPIHDGLASFITYDVVDDQEFAYSTGGEVGSKTIVMTYATVHTDMSQCLEETTTTYQLERIGAYKSEKQLEDRIHNFFFSSDKELLIFQCKPEFDGEHMLLARSIIEDKRNSYGKIYRESNSTKRRKHVCILVHVRRAVKENTACWEINFLSGWKQVFLDALDVPSIAVNKMRNKTIDNLLTSSSVWSFRGFAVKCILWCFSSIKYTQNPRQEESVLKIAKNLFVSPKVTTAIQKLVVQHVSPINEVVSGQVGESWQVKVACDIELLLNSSTLSSAMEQYVSTLIRQPLAKIVYFLERENAWPPHLFLTHGDVTEYEDVWCDLLLNSSIFNITEIPECLGADTYSVGGVRLDLRVPFSQVVFRRVNAGRSLVMKEFTQAMENETNFDEQGGLTKNAQLEQLQRYSEILRNLAPCIHNLPERCSSSYMADVLEIISADFKSRITSQRCISFSACTFLSFAKQWLPIEDPLQFYALLHLFVWTSRDKINDLLELVNCCQVLVHEKHLENLTKKFFSENQGILPFAENEVIDERFDVMMTEKKSSEESDGGSSDSDNDSDESDSDESDSDESHSDENDSEDSDSGESDSDSSSSGNEAEESIANDDDDDDDEEEKCFEDILVTLVCEKMFPTQGTVTKNGGLETWIRNSSVLPSSASSVSNETPAYHFLRFCVDYAKIVQTTGISEDYRYVLNKIAKELKPDYLDAVNSLQIITKELIDPVEDQLRGQEEYHAELQKFLSQFYNRCLETNVETKSARPIIEHVLSLHGKEVLIMTPVIYRLLFAEEVESPGIFFDILIDHSLVDNYSCLKEVDNVFRYLFAKGFIHHDSYPAVMICDLIHFIQNFEQRFNMEQLKSSDSELLKCFRSAISVLTGGEDNIGLVLLSSVAFLRAFYSMLSNQPSILTTETPYSHVMDGGDRRSSLRIFFLKQLYGAGMTMFNLRKLCCDSDQLPVIRNQIEQCTIANKVELVSVYGLPEYKEVKDAYWQLSQKNERDMLTILIKCQNSANHRLALLEILINMFYVKKAVGTLGDKEEGLAEWFSDKSKDFPSPLKELLLRIIGREKFNHRGLLISRESSIVAIETALLILHVSCVVASRVEGEISPLFQYFSNPKKCHGTCILAHGEDRKRRVFDQFTLCNESSPVTCSCNLRIKHKDDKEQNTCPNCGTETVGNDCGALSSQRIKTCYFETKSKEWEECTENMDASVYRALDLIVYACLYAGVATGISSNEAVSTLLCLDKQESNSGRTGEPSADFCLNRIKDDLQCLMTILSCKIRTAVDVMHLVVDECTELIQGKIFSKDTFSTREECLEWEYKFVDIAEDILPNALQSARSLKEMRMNCKDDNEESSLIEKQIQELDEYPYDDAQQNSELKRLFRVTKRPSFTELRAIFLNASHEFQEQHSVLAVLFSKFDELPYLACLYPLLRWSRLVSSTLTHRISRKEAESKFINDFIDGHLTQETRRKEERDELRKLFDDFKYAWKTMQEFVDQNLDKDEMPYLTEYCHIGYCLTEGELSIYLRTAINILQSIQNNILDEMILTSIRTRHPALSFLEKSKTCCAIMSVSLQEAKEKDIINFDWSDEFLKYVQNPDYGLGEEIDYDFERMETHLANEIAFRKCYLNDSLNTFIFSKELFHSSAKMLTKIRELCPQSKSLPEEFRQRLHSLDECKQDARTLLQHIEIIIYLLNKKPIPAEGDEEMALEKFAEMWKSKLPSPFPVNLLPEPRASIQLTHIAPLYEALENLLADGTVEGLPRQFRVALTEETKKGLDDLVDSRKNRSLKLKQFLTALRRFVFRYLSAEKFFPEPHTPLHSLLSEPSLWSPDQPPDPDVIPREMMLENIHAIITHLQQEQKGNSSARSQNQRRNQPRRQGKRRIVANFKR</sequence>